<dbReference type="InterPro" id="IPR051338">
    <property type="entry name" value="NodU/CmcH_Carbamoyltrnsfr"/>
</dbReference>
<dbReference type="Proteomes" id="UP000298860">
    <property type="component" value="Unassembled WGS sequence"/>
</dbReference>
<gene>
    <name evidence="4" type="ORF">GTS_56120</name>
</gene>
<proteinExistence type="inferred from homology"/>
<dbReference type="InterPro" id="IPR003696">
    <property type="entry name" value="Carbtransf_dom"/>
</dbReference>
<reference evidence="5" key="1">
    <citation type="submission" date="2019-04" db="EMBL/GenBank/DDBJ databases">
        <title>Draft genome sequence of Pseudonocardiaceae bacterium SL3-2-4.</title>
        <authorList>
            <person name="Ningsih F."/>
            <person name="Yokota A."/>
            <person name="Sakai Y."/>
            <person name="Nanatani K."/>
            <person name="Yabe S."/>
            <person name="Oetari A."/>
            <person name="Sjamsuridzal W."/>
        </authorList>
    </citation>
    <scope>NUCLEOTIDE SEQUENCE [LARGE SCALE GENOMIC DNA]</scope>
    <source>
        <strain evidence="5">SL3-2-4</strain>
    </source>
</reference>
<comment type="caution">
    <text evidence="4">The sequence shown here is derived from an EMBL/GenBank/DDBJ whole genome shotgun (WGS) entry which is preliminary data.</text>
</comment>
<dbReference type="AlphaFoldDB" id="A0A4D4JI72"/>
<dbReference type="RefSeq" id="WP_137816878.1">
    <property type="nucleotide sequence ID" value="NZ_BJFL01000073.1"/>
</dbReference>
<dbReference type="Pfam" id="PF02543">
    <property type="entry name" value="Carbam_trans_N"/>
    <property type="match status" value="2"/>
</dbReference>
<dbReference type="PANTHER" id="PTHR34847">
    <property type="entry name" value="NODULATION PROTEIN U"/>
    <property type="match status" value="1"/>
</dbReference>
<dbReference type="PANTHER" id="PTHR34847:SF1">
    <property type="entry name" value="NODULATION PROTEIN U"/>
    <property type="match status" value="1"/>
</dbReference>
<feature type="domain" description="Carbamoyltransferase" evidence="2">
    <location>
        <begin position="7"/>
        <end position="79"/>
    </location>
</feature>
<dbReference type="OrthoDB" id="9780777at2"/>
<dbReference type="InterPro" id="IPR031730">
    <property type="entry name" value="Carbam_trans_C"/>
</dbReference>
<dbReference type="Gene3D" id="3.90.870.20">
    <property type="entry name" value="Carbamoyltransferase, C-terminal domain"/>
    <property type="match status" value="1"/>
</dbReference>
<evidence type="ECO:0000259" key="2">
    <source>
        <dbReference type="Pfam" id="PF02543"/>
    </source>
</evidence>
<feature type="domain" description="Carbamoyltransferase" evidence="2">
    <location>
        <begin position="108"/>
        <end position="338"/>
    </location>
</feature>
<dbReference type="Pfam" id="PF16861">
    <property type="entry name" value="Carbam_trans_C"/>
    <property type="match status" value="1"/>
</dbReference>
<dbReference type="Gene3D" id="3.30.420.40">
    <property type="match status" value="2"/>
</dbReference>
<dbReference type="CDD" id="cd24098">
    <property type="entry name" value="ASKHA_NBD_TobZ_N"/>
    <property type="match status" value="1"/>
</dbReference>
<protein>
    <submittedName>
        <fullName evidence="4">Nodulation protein</fullName>
    </submittedName>
</protein>
<name>A0A4D4JI72_9PSEU</name>
<dbReference type="EMBL" id="BJFL01000073">
    <property type="protein sequence ID" value="GDY33979.1"/>
    <property type="molecule type" value="Genomic_DNA"/>
</dbReference>
<comment type="similarity">
    <text evidence="1">Belongs to the NodU/CmcH family.</text>
</comment>
<dbReference type="InterPro" id="IPR038152">
    <property type="entry name" value="Carbam_trans_C_sf"/>
</dbReference>
<accession>A0A4D4JI72</accession>
<dbReference type="InterPro" id="IPR043129">
    <property type="entry name" value="ATPase_NBD"/>
</dbReference>
<sequence>MTSNKYILGVSMSSHDRSAALLRDGRIVAAISEERIDRRKKSQGFYSDGAHLVLPPMASITHVLREAGITLDNLEMLVCGRSITTCRDTLLSYLPIDPDRVVEPPIPAHHLGHAYSAYATAPFDNCDILVIDEQGHWLPNGTFERCTWFSGANGPLALERRFLGSSETLSLGMFFDVFAALTGLSEAGLPAAGKLMALAAYGETRPDWPQLSAKHPDGDVRISLAELNTFLEQAGVPVHDGYSGWQPDTLEGLRLKFRPIHWRSDLAADLARKAQDELESALLHNALALRAASGRSHLAYAGGLALNCTANARLLETGYQDVFIHPAATDDGVAVGLAAYGWIEALGQPRRPERRFSAHLGMSYSSSARMKALERYGLANHTYPAGVDDVADLLAKGRIVCWFAGRSEWGPRALGARSILADPTAEGIVSKLNGRVKFREPFRPFGISVAAHVADELLELDDGPRSLSPYMLSVARVRNPRLHHVQHGDGTVRYQTVGAEHEVYHRLLLAMGERIGVAAVLNTSFNTLGEPLVETPQDAVRQFLLCGADALFLDGQLIELTAMPEETRQRAVRAAWADSGKDPLRIALQQEAAGYPEAARDTVTKVEACLALGSQWIRERAGLLMRLALTDSDPIAGAQYAEEVLHWSGMPEVAAAAAGVIAEHGMSKALPNSDAAQLLAALAPQGQAVPTLRAVFTDTTAAGTQHEER</sequence>
<dbReference type="SUPFAM" id="SSF53067">
    <property type="entry name" value="Actin-like ATPase domain"/>
    <property type="match status" value="1"/>
</dbReference>
<evidence type="ECO:0000256" key="1">
    <source>
        <dbReference type="ARBA" id="ARBA00006129"/>
    </source>
</evidence>
<organism evidence="4 5">
    <name type="scientific">Gandjariella thermophila</name>
    <dbReference type="NCBI Taxonomy" id="1931992"/>
    <lineage>
        <taxon>Bacteria</taxon>
        <taxon>Bacillati</taxon>
        <taxon>Actinomycetota</taxon>
        <taxon>Actinomycetes</taxon>
        <taxon>Pseudonocardiales</taxon>
        <taxon>Pseudonocardiaceae</taxon>
        <taxon>Gandjariella</taxon>
    </lineage>
</organism>
<feature type="domain" description="Carbamoyltransferase C-terminal" evidence="3">
    <location>
        <begin position="391"/>
        <end position="558"/>
    </location>
</feature>
<dbReference type="GO" id="GO:0003824">
    <property type="term" value="F:catalytic activity"/>
    <property type="evidence" value="ECO:0007669"/>
    <property type="project" value="InterPro"/>
</dbReference>
<evidence type="ECO:0000313" key="5">
    <source>
        <dbReference type="Proteomes" id="UP000298860"/>
    </source>
</evidence>
<keyword evidence="5" id="KW-1185">Reference proteome</keyword>
<evidence type="ECO:0000259" key="3">
    <source>
        <dbReference type="Pfam" id="PF16861"/>
    </source>
</evidence>
<evidence type="ECO:0000313" key="4">
    <source>
        <dbReference type="EMBL" id="GDY33979.1"/>
    </source>
</evidence>